<dbReference type="FunFam" id="3.30.390.110:FF:000002">
    <property type="entry name" value="60S ribosomal protein L28"/>
    <property type="match status" value="1"/>
</dbReference>
<keyword evidence="2 6" id="KW-0689">Ribosomal protein</keyword>
<proteinExistence type="inferred from homology"/>
<evidence type="ECO:0000313" key="7">
    <source>
        <dbReference type="Proteomes" id="UP000813385"/>
    </source>
</evidence>
<keyword evidence="7" id="KW-1185">Reference proteome</keyword>
<comment type="caution">
    <text evidence="6">The sequence shown here is derived from an EMBL/GenBank/DDBJ whole genome shotgun (WGS) entry which is preliminary data.</text>
</comment>
<evidence type="ECO:0000256" key="3">
    <source>
        <dbReference type="ARBA" id="ARBA00023274"/>
    </source>
</evidence>
<dbReference type="GO" id="GO:0003735">
    <property type="term" value="F:structural constituent of ribosome"/>
    <property type="evidence" value="ECO:0007669"/>
    <property type="project" value="InterPro"/>
</dbReference>
<dbReference type="GO" id="GO:0005840">
    <property type="term" value="C:ribosome"/>
    <property type="evidence" value="ECO:0007669"/>
    <property type="project" value="UniProtKB-KW"/>
</dbReference>
<dbReference type="InterPro" id="IPR002672">
    <property type="entry name" value="Ribosomal_eL28"/>
</dbReference>
<evidence type="ECO:0000256" key="2">
    <source>
        <dbReference type="ARBA" id="ARBA00022980"/>
    </source>
</evidence>
<feature type="region of interest" description="Disordered" evidence="4">
    <location>
        <begin position="130"/>
        <end position="155"/>
    </location>
</feature>
<dbReference type="Pfam" id="PF01778">
    <property type="entry name" value="Ribosomal_L28e"/>
    <property type="match status" value="1"/>
</dbReference>
<feature type="domain" description="Ribosomal eL28/Mak16" evidence="5">
    <location>
        <begin position="12"/>
        <end position="130"/>
    </location>
</feature>
<dbReference type="Gene3D" id="3.30.390.110">
    <property type="match status" value="1"/>
</dbReference>
<name>A0A8K0T605_9PEZI</name>
<dbReference type="AlphaFoldDB" id="A0A8K0T605"/>
<dbReference type="OrthoDB" id="338850at2759"/>
<evidence type="ECO:0000256" key="4">
    <source>
        <dbReference type="SAM" id="MobiDB-lite"/>
    </source>
</evidence>
<dbReference type="PANTHER" id="PTHR10544">
    <property type="entry name" value="60S RIBOSOMAL PROTEIN L28"/>
    <property type="match status" value="1"/>
</dbReference>
<evidence type="ECO:0000313" key="6">
    <source>
        <dbReference type="EMBL" id="KAH7349513.1"/>
    </source>
</evidence>
<gene>
    <name evidence="6" type="ORF">B0T11DRAFT_332585</name>
</gene>
<organism evidence="6 7">
    <name type="scientific">Plectosphaerella cucumerina</name>
    <dbReference type="NCBI Taxonomy" id="40658"/>
    <lineage>
        <taxon>Eukaryota</taxon>
        <taxon>Fungi</taxon>
        <taxon>Dikarya</taxon>
        <taxon>Ascomycota</taxon>
        <taxon>Pezizomycotina</taxon>
        <taxon>Sordariomycetes</taxon>
        <taxon>Hypocreomycetidae</taxon>
        <taxon>Glomerellales</taxon>
        <taxon>Plectosphaerellaceae</taxon>
        <taxon>Plectosphaerella</taxon>
    </lineage>
</organism>
<accession>A0A8K0T605</accession>
<keyword evidence="3" id="KW-0687">Ribonucleoprotein</keyword>
<comment type="similarity">
    <text evidence="1">Belongs to the eukaryotic ribosomal protein eL28 family.</text>
</comment>
<sequence>MAAVLPNVSQDLIWEVARKQNSFIVKRKGLGKSAIFSRDPLNLKNIHSKKYAGFAQDKAIGVQAGEKGSVQVTTKNVKKAQKPAENLTSFNYSSANRKSYKSVANLAAGRSYRSDLRQVAVERVSAIRRSEKAYKEVPESKPRGKKAQNTDEAES</sequence>
<evidence type="ECO:0000259" key="5">
    <source>
        <dbReference type="Pfam" id="PF01778"/>
    </source>
</evidence>
<dbReference type="GO" id="GO:1990904">
    <property type="term" value="C:ribonucleoprotein complex"/>
    <property type="evidence" value="ECO:0007669"/>
    <property type="project" value="UniProtKB-KW"/>
</dbReference>
<dbReference type="InterPro" id="IPR029004">
    <property type="entry name" value="Ribosomal_eL28/Mak16"/>
</dbReference>
<evidence type="ECO:0000256" key="1">
    <source>
        <dbReference type="ARBA" id="ARBA00007926"/>
    </source>
</evidence>
<dbReference type="EMBL" id="JAGPXD010000006">
    <property type="protein sequence ID" value="KAH7349513.1"/>
    <property type="molecule type" value="Genomic_DNA"/>
</dbReference>
<dbReference type="GO" id="GO:0006412">
    <property type="term" value="P:translation"/>
    <property type="evidence" value="ECO:0007669"/>
    <property type="project" value="InterPro"/>
</dbReference>
<dbReference type="Proteomes" id="UP000813385">
    <property type="component" value="Unassembled WGS sequence"/>
</dbReference>
<reference evidence="6" key="1">
    <citation type="journal article" date="2021" name="Nat. Commun.">
        <title>Genetic determinants of endophytism in the Arabidopsis root mycobiome.</title>
        <authorList>
            <person name="Mesny F."/>
            <person name="Miyauchi S."/>
            <person name="Thiergart T."/>
            <person name="Pickel B."/>
            <person name="Atanasova L."/>
            <person name="Karlsson M."/>
            <person name="Huettel B."/>
            <person name="Barry K.W."/>
            <person name="Haridas S."/>
            <person name="Chen C."/>
            <person name="Bauer D."/>
            <person name="Andreopoulos W."/>
            <person name="Pangilinan J."/>
            <person name="LaButti K."/>
            <person name="Riley R."/>
            <person name="Lipzen A."/>
            <person name="Clum A."/>
            <person name="Drula E."/>
            <person name="Henrissat B."/>
            <person name="Kohler A."/>
            <person name="Grigoriev I.V."/>
            <person name="Martin F.M."/>
            <person name="Hacquard S."/>
        </authorList>
    </citation>
    <scope>NUCLEOTIDE SEQUENCE</scope>
    <source>
        <strain evidence="6">MPI-CAGE-AT-0016</strain>
    </source>
</reference>
<protein>
    <submittedName>
        <fullName evidence="6">60S ribosomal protein L28</fullName>
    </submittedName>
</protein>
<feature type="compositionally biased region" description="Basic and acidic residues" evidence="4">
    <location>
        <begin position="130"/>
        <end position="142"/>
    </location>
</feature>